<evidence type="ECO:0000313" key="7">
    <source>
        <dbReference type="Proteomes" id="UP001515683"/>
    </source>
</evidence>
<dbReference type="InterPro" id="IPR003593">
    <property type="entry name" value="AAA+_ATPase"/>
</dbReference>
<dbReference type="GO" id="GO:0005524">
    <property type="term" value="F:ATP binding"/>
    <property type="evidence" value="ECO:0007669"/>
    <property type="project" value="UniProtKB-KW"/>
</dbReference>
<evidence type="ECO:0000256" key="3">
    <source>
        <dbReference type="ARBA" id="ARBA00022741"/>
    </source>
</evidence>
<organism evidence="6 7">
    <name type="scientific">Candidatus Pantoea multigeneris</name>
    <dbReference type="NCBI Taxonomy" id="2608357"/>
    <lineage>
        <taxon>Bacteria</taxon>
        <taxon>Pseudomonadati</taxon>
        <taxon>Pseudomonadota</taxon>
        <taxon>Gammaproteobacteria</taxon>
        <taxon>Enterobacterales</taxon>
        <taxon>Erwiniaceae</taxon>
        <taxon>Pantoea</taxon>
    </lineage>
</organism>
<keyword evidence="7" id="KW-1185">Reference proteome</keyword>
<dbReference type="SUPFAM" id="SSF52540">
    <property type="entry name" value="P-loop containing nucleoside triphosphate hydrolases"/>
    <property type="match status" value="1"/>
</dbReference>
<proteinExistence type="inferred from homology"/>
<gene>
    <name evidence="6" type="ORF">F3J40_11590</name>
</gene>
<dbReference type="SMART" id="SM00382">
    <property type="entry name" value="AAA"/>
    <property type="match status" value="1"/>
</dbReference>
<evidence type="ECO:0000313" key="6">
    <source>
        <dbReference type="EMBL" id="NIF22241.1"/>
    </source>
</evidence>
<dbReference type="CDD" id="cd03257">
    <property type="entry name" value="ABC_NikE_OppD_transporters"/>
    <property type="match status" value="1"/>
</dbReference>
<dbReference type="InterPro" id="IPR003439">
    <property type="entry name" value="ABC_transporter-like_ATP-bd"/>
</dbReference>
<comment type="caution">
    <text evidence="6">The sequence shown here is derived from an EMBL/GenBank/DDBJ whole genome shotgun (WGS) entry which is preliminary data.</text>
</comment>
<protein>
    <submittedName>
        <fullName evidence="6">ABC transporter ATP-binding protein</fullName>
    </submittedName>
</protein>
<keyword evidence="2" id="KW-0813">Transport</keyword>
<dbReference type="Gene3D" id="3.40.50.300">
    <property type="entry name" value="P-loop containing nucleotide triphosphate hydrolases"/>
    <property type="match status" value="1"/>
</dbReference>
<name>A0ABX0RD54_9GAMM</name>
<dbReference type="Proteomes" id="UP001515683">
    <property type="component" value="Unassembled WGS sequence"/>
</dbReference>
<dbReference type="InterPro" id="IPR017871">
    <property type="entry name" value="ABC_transporter-like_CS"/>
</dbReference>
<dbReference type="PROSITE" id="PS50893">
    <property type="entry name" value="ABC_TRANSPORTER_2"/>
    <property type="match status" value="1"/>
</dbReference>
<dbReference type="PANTHER" id="PTHR43776">
    <property type="entry name" value="TRANSPORT ATP-BINDING PROTEIN"/>
    <property type="match status" value="1"/>
</dbReference>
<reference evidence="6 7" key="1">
    <citation type="journal article" date="2019" name="bioRxiv">
        <title>Bacteria contribute to plant secondary compound degradation in a generalist herbivore system.</title>
        <authorList>
            <person name="Francoeur C.B."/>
            <person name="Khadempour L."/>
            <person name="Moreira-Soto R.D."/>
            <person name="Gotting K."/>
            <person name="Book A.J."/>
            <person name="Pinto-Tomas A.A."/>
            <person name="Keefover-Ring K."/>
            <person name="Currie C.R."/>
        </authorList>
    </citation>
    <scope>NUCLEOTIDE SEQUENCE [LARGE SCALE GENOMIC DNA]</scope>
    <source>
        <strain evidence="6">Acro-835</strain>
    </source>
</reference>
<feature type="domain" description="ABC transporter" evidence="5">
    <location>
        <begin position="8"/>
        <end position="252"/>
    </location>
</feature>
<dbReference type="EMBL" id="VWXF01000004">
    <property type="protein sequence ID" value="NIF22241.1"/>
    <property type="molecule type" value="Genomic_DNA"/>
</dbReference>
<evidence type="ECO:0000256" key="1">
    <source>
        <dbReference type="ARBA" id="ARBA00006526"/>
    </source>
</evidence>
<dbReference type="InterPro" id="IPR050319">
    <property type="entry name" value="ABC_transp_ATP-bind"/>
</dbReference>
<sequence>MHNELPFLQLENLHYHPPRQHYGCACPALFQGLSLALAQHQRVGLVGSSGCGKTTLLQILLALQAPQSGTLRCEGREIKVRPRRDLQRYWRRVQYIPQDPLNALAPRLSVGQLLSEPLLRLSGIKANRQQLSQTLDQVELSLRVLEKRPAELSGGQAQRVALARALIVEPDFLLADEPVSGLDLPLREAMTALLIRISDSRKMGMLVVSHDITLAADLCDRLLVMQQGEIIEDRPLQQVLIQPHQAYTRRLLQAIPQLNI</sequence>
<keyword evidence="4 6" id="KW-0067">ATP-binding</keyword>
<evidence type="ECO:0000259" key="5">
    <source>
        <dbReference type="PROSITE" id="PS50893"/>
    </source>
</evidence>
<evidence type="ECO:0000256" key="4">
    <source>
        <dbReference type="ARBA" id="ARBA00022840"/>
    </source>
</evidence>
<comment type="similarity">
    <text evidence="1">Belongs to the ABC transporter superfamily. Drug exporter-2 (TC 3.A.1.117) family.</text>
</comment>
<dbReference type="Pfam" id="PF00005">
    <property type="entry name" value="ABC_tran"/>
    <property type="match status" value="1"/>
</dbReference>
<keyword evidence="3" id="KW-0547">Nucleotide-binding</keyword>
<evidence type="ECO:0000256" key="2">
    <source>
        <dbReference type="ARBA" id="ARBA00022448"/>
    </source>
</evidence>
<accession>A0ABX0RD54</accession>
<dbReference type="InterPro" id="IPR027417">
    <property type="entry name" value="P-loop_NTPase"/>
</dbReference>
<dbReference type="PROSITE" id="PS00211">
    <property type="entry name" value="ABC_TRANSPORTER_1"/>
    <property type="match status" value="1"/>
</dbReference>